<dbReference type="GO" id="GO:0005576">
    <property type="term" value="C:extracellular region"/>
    <property type="evidence" value="ECO:0007669"/>
    <property type="project" value="UniProtKB-SubCell"/>
</dbReference>
<keyword evidence="7" id="KW-0456">Lyase</keyword>
<evidence type="ECO:0008006" key="13">
    <source>
        <dbReference type="Google" id="ProtNLM"/>
    </source>
</evidence>
<dbReference type="GO" id="GO:0016837">
    <property type="term" value="F:carbon-oxygen lyase activity, acting on polysaccharides"/>
    <property type="evidence" value="ECO:0007669"/>
    <property type="project" value="TreeGrafter"/>
</dbReference>
<accession>A0A518E070</accession>
<gene>
    <name evidence="11" type="ORF">Pla8534_53310</name>
</gene>
<evidence type="ECO:0000256" key="4">
    <source>
        <dbReference type="ARBA" id="ARBA00022723"/>
    </source>
</evidence>
<evidence type="ECO:0000256" key="10">
    <source>
        <dbReference type="SAM" id="SignalP"/>
    </source>
</evidence>
<keyword evidence="12" id="KW-1185">Reference proteome</keyword>
<dbReference type="AlphaFoldDB" id="A0A518E070"/>
<evidence type="ECO:0000256" key="9">
    <source>
        <dbReference type="SAM" id="MobiDB-lite"/>
    </source>
</evidence>
<feature type="chain" id="PRO_5021918214" description="Right handed beta helix domain-containing protein" evidence="10">
    <location>
        <begin position="26"/>
        <end position="673"/>
    </location>
</feature>
<protein>
    <recommendedName>
        <fullName evidence="13">Right handed beta helix domain-containing protein</fullName>
    </recommendedName>
</protein>
<dbReference type="SUPFAM" id="SSF51126">
    <property type="entry name" value="Pectin lyase-like"/>
    <property type="match status" value="1"/>
</dbReference>
<feature type="region of interest" description="Disordered" evidence="9">
    <location>
        <begin position="37"/>
        <end position="65"/>
    </location>
</feature>
<keyword evidence="6" id="KW-0106">Calcium</keyword>
<evidence type="ECO:0000313" key="11">
    <source>
        <dbReference type="EMBL" id="QDU97483.1"/>
    </source>
</evidence>
<evidence type="ECO:0000256" key="7">
    <source>
        <dbReference type="ARBA" id="ARBA00023239"/>
    </source>
</evidence>
<dbReference type="Gene3D" id="2.160.20.10">
    <property type="entry name" value="Single-stranded right-handed beta-helix, Pectin lyase-like"/>
    <property type="match status" value="2"/>
</dbReference>
<evidence type="ECO:0000256" key="5">
    <source>
        <dbReference type="ARBA" id="ARBA00022729"/>
    </source>
</evidence>
<organism evidence="11 12">
    <name type="scientific">Lignipirellula cremea</name>
    <dbReference type="NCBI Taxonomy" id="2528010"/>
    <lineage>
        <taxon>Bacteria</taxon>
        <taxon>Pseudomonadati</taxon>
        <taxon>Planctomycetota</taxon>
        <taxon>Planctomycetia</taxon>
        <taxon>Pirellulales</taxon>
        <taxon>Pirellulaceae</taxon>
        <taxon>Lignipirellula</taxon>
    </lineage>
</organism>
<dbReference type="OrthoDB" id="9795486at2"/>
<proteinExistence type="inferred from homology"/>
<evidence type="ECO:0000256" key="1">
    <source>
        <dbReference type="ARBA" id="ARBA00001913"/>
    </source>
</evidence>
<dbReference type="InterPro" id="IPR011050">
    <property type="entry name" value="Pectin_lyase_fold/virulence"/>
</dbReference>
<dbReference type="GO" id="GO:0046872">
    <property type="term" value="F:metal ion binding"/>
    <property type="evidence" value="ECO:0007669"/>
    <property type="project" value="UniProtKB-KW"/>
</dbReference>
<dbReference type="EMBL" id="CP036433">
    <property type="protein sequence ID" value="QDU97483.1"/>
    <property type="molecule type" value="Genomic_DNA"/>
</dbReference>
<keyword evidence="5 10" id="KW-0732">Signal</keyword>
<sequence length="673" mass="74969" precursor="true">MLLLRFLLGAIACLAFLNSGAPAFAQVSHPPMRPLPTPRDRPLAPGPKYFVDAQRGDDAHPGTQEEPWQSIAHAVRRLAPGDTLYLRGGIYYEQVILPKSGLPDQPITLSSYPGELAVIDGGLREFFEQPADAWEPLKDGAPGEYVSTKTYPQFASREIVSAFPAAGWEPFYGVEDQRPLVHGHMADSMVPLHPYRTLGDLRDTSMLWDVDNKTDQQASVYCGPGVWFNRDTLRIHVRLAPTDLAGLGDLAYRGETDPRRLPLSISGPYGHEVFRINGVNHWRLQDLVLRGGSGSALLHLYGSDDITFDGVTVFGGSPGLLAQASSNVKIIDSAFRGLAAPWSSRASMKYRGTPSYLIITDRQKPENHTWEISRSEFTDTHDGLWVRYVRDLKFHHNYLDNFNDDGLEFGARRRDQLIYVYQNYLSRCLIPLTLHEMEPDESPPQANAGSGVYIARNIFDLRQGVFKKPPAAQDPQGTYLQNPGMLSSDHGGPIWPNYYFYQNTVVRSDSAWRGYYGFGIGGQGVRGTQRRVYNNIFIQIAGVPGINFAPGMDDFLIDGNLHWGLVDGPKFAGDFLNRKGAYAFRSTPRPASWMEHDQFANPKFVRLTEDPRALFDLRLQPDSPAINAGIDVPAEWLDPLRAEDKNAPDIGALPVGLKPWRIGIDGRIPLFAP</sequence>
<reference evidence="11 12" key="1">
    <citation type="submission" date="2019-02" db="EMBL/GenBank/DDBJ databases">
        <title>Deep-cultivation of Planctomycetes and their phenomic and genomic characterization uncovers novel biology.</title>
        <authorList>
            <person name="Wiegand S."/>
            <person name="Jogler M."/>
            <person name="Boedeker C."/>
            <person name="Pinto D."/>
            <person name="Vollmers J."/>
            <person name="Rivas-Marin E."/>
            <person name="Kohn T."/>
            <person name="Peeters S.H."/>
            <person name="Heuer A."/>
            <person name="Rast P."/>
            <person name="Oberbeckmann S."/>
            <person name="Bunk B."/>
            <person name="Jeske O."/>
            <person name="Meyerdierks A."/>
            <person name="Storesund J.E."/>
            <person name="Kallscheuer N."/>
            <person name="Luecker S."/>
            <person name="Lage O.M."/>
            <person name="Pohl T."/>
            <person name="Merkel B.J."/>
            <person name="Hornburger P."/>
            <person name="Mueller R.-W."/>
            <person name="Bruemmer F."/>
            <person name="Labrenz M."/>
            <person name="Spormann A.M."/>
            <person name="Op den Camp H."/>
            <person name="Overmann J."/>
            <person name="Amann R."/>
            <person name="Jetten M.S.M."/>
            <person name="Mascher T."/>
            <person name="Medema M.H."/>
            <person name="Devos D.P."/>
            <person name="Kaster A.-K."/>
            <person name="Ovreas L."/>
            <person name="Rohde M."/>
            <person name="Galperin M.Y."/>
            <person name="Jogler C."/>
        </authorList>
    </citation>
    <scope>NUCLEOTIDE SEQUENCE [LARGE SCALE GENOMIC DNA]</scope>
    <source>
        <strain evidence="11 12">Pla85_3_4</strain>
    </source>
</reference>
<dbReference type="InterPro" id="IPR012334">
    <property type="entry name" value="Pectin_lyas_fold"/>
</dbReference>
<feature type="signal peptide" evidence="10">
    <location>
        <begin position="1"/>
        <end position="25"/>
    </location>
</feature>
<dbReference type="Proteomes" id="UP000317648">
    <property type="component" value="Chromosome"/>
</dbReference>
<evidence type="ECO:0000313" key="12">
    <source>
        <dbReference type="Proteomes" id="UP000317648"/>
    </source>
</evidence>
<comment type="cofactor">
    <cofactor evidence="1">
        <name>Ca(2+)</name>
        <dbReference type="ChEBI" id="CHEBI:29108"/>
    </cofactor>
</comment>
<comment type="subcellular location">
    <subcellularLocation>
        <location evidence="2">Secreted</location>
    </subcellularLocation>
</comment>
<dbReference type="PANTHER" id="PTHR40088:SF1">
    <property type="entry name" value="PECTATE LYASE PEL9"/>
    <property type="match status" value="1"/>
</dbReference>
<evidence type="ECO:0000256" key="2">
    <source>
        <dbReference type="ARBA" id="ARBA00004613"/>
    </source>
</evidence>
<keyword evidence="3" id="KW-0964">Secreted</keyword>
<keyword evidence="4" id="KW-0479">Metal-binding</keyword>
<dbReference type="InterPro" id="IPR052052">
    <property type="entry name" value="Polysaccharide_Lyase_9"/>
</dbReference>
<comment type="similarity">
    <text evidence="8">Belongs to the polysaccharide lyase 9 family.</text>
</comment>
<evidence type="ECO:0000256" key="8">
    <source>
        <dbReference type="ARBA" id="ARBA00038263"/>
    </source>
</evidence>
<name>A0A518E070_9BACT</name>
<evidence type="ECO:0000256" key="3">
    <source>
        <dbReference type="ARBA" id="ARBA00022525"/>
    </source>
</evidence>
<dbReference type="KEGG" id="lcre:Pla8534_53310"/>
<dbReference type="RefSeq" id="WP_145056253.1">
    <property type="nucleotide sequence ID" value="NZ_CP036433.1"/>
</dbReference>
<evidence type="ECO:0000256" key="6">
    <source>
        <dbReference type="ARBA" id="ARBA00022837"/>
    </source>
</evidence>
<dbReference type="PANTHER" id="PTHR40088">
    <property type="entry name" value="PECTATE LYASE (EUROFUNG)"/>
    <property type="match status" value="1"/>
</dbReference>